<evidence type="ECO:0000259" key="7">
    <source>
        <dbReference type="SMART" id="SM00737"/>
    </source>
</evidence>
<dbReference type="Gene3D" id="2.60.40.770">
    <property type="match status" value="1"/>
</dbReference>
<feature type="domain" description="MD-2-related lipid-recognition" evidence="7">
    <location>
        <begin position="24"/>
        <end position="149"/>
    </location>
</feature>
<dbReference type="PANTHER" id="PTHR11306">
    <property type="entry name" value="NIEMANN PICK TYPE C2 PROTEIN NPC2-RELATED"/>
    <property type="match status" value="1"/>
</dbReference>
<name>A0ABD1CNM2_CULPP</name>
<evidence type="ECO:0000313" key="8">
    <source>
        <dbReference type="EMBL" id="KAL1378011.1"/>
    </source>
</evidence>
<dbReference type="SMART" id="SM00737">
    <property type="entry name" value="ML"/>
    <property type="match status" value="1"/>
</dbReference>
<evidence type="ECO:0000256" key="6">
    <source>
        <dbReference type="SAM" id="SignalP"/>
    </source>
</evidence>
<keyword evidence="9" id="KW-1185">Reference proteome</keyword>
<dbReference type="CDD" id="cd00916">
    <property type="entry name" value="Npc2_like"/>
    <property type="match status" value="1"/>
</dbReference>
<feature type="signal peptide" evidence="6">
    <location>
        <begin position="1"/>
        <end position="18"/>
    </location>
</feature>
<dbReference type="FunFam" id="2.60.40.770:FF:000001">
    <property type="entry name" value="NPC intracellular cholesterol transporter 2"/>
    <property type="match status" value="1"/>
</dbReference>
<evidence type="ECO:0000313" key="9">
    <source>
        <dbReference type="Proteomes" id="UP001562425"/>
    </source>
</evidence>
<comment type="similarity">
    <text evidence="2">Belongs to the NPC2 family.</text>
</comment>
<keyword evidence="4 6" id="KW-0732">Signal</keyword>
<evidence type="ECO:0000256" key="1">
    <source>
        <dbReference type="ARBA" id="ARBA00004613"/>
    </source>
</evidence>
<gene>
    <name evidence="8" type="ORF">pipiens_015879</name>
</gene>
<proteinExistence type="inferred from homology"/>
<evidence type="ECO:0000256" key="3">
    <source>
        <dbReference type="ARBA" id="ARBA00022525"/>
    </source>
</evidence>
<keyword evidence="5" id="KW-1015">Disulfide bond</keyword>
<dbReference type="SUPFAM" id="SSF81296">
    <property type="entry name" value="E set domains"/>
    <property type="match status" value="1"/>
</dbReference>
<dbReference type="InterPro" id="IPR014756">
    <property type="entry name" value="Ig_E-set"/>
</dbReference>
<comment type="caution">
    <text evidence="8">The sequence shown here is derived from an EMBL/GenBank/DDBJ whole genome shotgun (WGS) entry which is preliminary data.</text>
</comment>
<organism evidence="8 9">
    <name type="scientific">Culex pipiens pipiens</name>
    <name type="common">Northern house mosquito</name>
    <dbReference type="NCBI Taxonomy" id="38569"/>
    <lineage>
        <taxon>Eukaryota</taxon>
        <taxon>Metazoa</taxon>
        <taxon>Ecdysozoa</taxon>
        <taxon>Arthropoda</taxon>
        <taxon>Hexapoda</taxon>
        <taxon>Insecta</taxon>
        <taxon>Pterygota</taxon>
        <taxon>Neoptera</taxon>
        <taxon>Endopterygota</taxon>
        <taxon>Diptera</taxon>
        <taxon>Nematocera</taxon>
        <taxon>Culicoidea</taxon>
        <taxon>Culicidae</taxon>
        <taxon>Culicinae</taxon>
        <taxon>Culicini</taxon>
        <taxon>Culex</taxon>
        <taxon>Culex</taxon>
    </lineage>
</organism>
<reference evidence="8 9" key="1">
    <citation type="submission" date="2024-05" db="EMBL/GenBank/DDBJ databases">
        <title>Culex pipiens pipiens assembly and annotation.</title>
        <authorList>
            <person name="Alout H."/>
            <person name="Durand T."/>
        </authorList>
    </citation>
    <scope>NUCLEOTIDE SEQUENCE [LARGE SCALE GENOMIC DNA]</scope>
    <source>
        <strain evidence="8">HA-2024</strain>
        <tissue evidence="8">Whole body</tissue>
    </source>
</reference>
<protein>
    <recommendedName>
        <fullName evidence="7">MD-2-related lipid-recognition domain-containing protein</fullName>
    </recommendedName>
</protein>
<evidence type="ECO:0000256" key="4">
    <source>
        <dbReference type="ARBA" id="ARBA00022729"/>
    </source>
</evidence>
<accession>A0ABD1CNM2</accession>
<dbReference type="Proteomes" id="UP001562425">
    <property type="component" value="Unassembled WGS sequence"/>
</dbReference>
<comment type="subcellular location">
    <subcellularLocation>
        <location evidence="1">Secreted</location>
    </subcellularLocation>
</comment>
<dbReference type="InterPro" id="IPR039670">
    <property type="entry name" value="NPC2-like"/>
</dbReference>
<dbReference type="AlphaFoldDB" id="A0ABD1CNM2"/>
<dbReference type="InterPro" id="IPR033916">
    <property type="entry name" value="ML_Npc2-like"/>
</dbReference>
<keyword evidence="3" id="KW-0964">Secreted</keyword>
<dbReference type="InterPro" id="IPR003172">
    <property type="entry name" value="ML_dom"/>
</dbReference>
<evidence type="ECO:0000256" key="2">
    <source>
        <dbReference type="ARBA" id="ARBA00006370"/>
    </source>
</evidence>
<evidence type="ECO:0000256" key="5">
    <source>
        <dbReference type="ARBA" id="ARBA00023157"/>
    </source>
</evidence>
<dbReference type="EMBL" id="JBEHCU010010587">
    <property type="protein sequence ID" value="KAL1378011.1"/>
    <property type="molecule type" value="Genomic_DNA"/>
</dbReference>
<dbReference type="GO" id="GO:0005576">
    <property type="term" value="C:extracellular region"/>
    <property type="evidence" value="ECO:0007669"/>
    <property type="project" value="UniProtKB-SubCell"/>
</dbReference>
<dbReference type="PANTHER" id="PTHR11306:SF36">
    <property type="entry name" value="NIEMANN-PICK TYPE C-2C-RELATED"/>
    <property type="match status" value="1"/>
</dbReference>
<feature type="chain" id="PRO_5044805509" description="MD-2-related lipid-recognition domain-containing protein" evidence="6">
    <location>
        <begin position="19"/>
        <end position="154"/>
    </location>
</feature>
<dbReference type="Pfam" id="PF02221">
    <property type="entry name" value="E1_DerP2_DerF2"/>
    <property type="match status" value="1"/>
</dbReference>
<sequence length="154" mass="16915">MFRYAVLIALVLPALALAGDVVETRACSDDRPVPREVRVQNCPSTPCELVRGTDANMEMDFTAPFNAATLQTRIVATALGVTAPFELPADRARACDWLIGSQCPISEHEDVTYNLQMPVLRIYPRVSLVLEVSLVDEEERTHACFVLDARVVGA</sequence>